<accession>A0A5C1AEF0</accession>
<keyword evidence="4" id="KW-1185">Reference proteome</keyword>
<keyword evidence="2" id="KW-0732">Signal</keyword>
<name>A0A5C1AEF0_9BACT</name>
<reference evidence="4" key="1">
    <citation type="submission" date="2019-08" db="EMBL/GenBank/DDBJ databases">
        <title>Limnoglobus roseus gen. nov., sp. nov., a novel freshwater planctomycete with a giant genome from the family Gemmataceae.</title>
        <authorList>
            <person name="Kulichevskaya I.S."/>
            <person name="Naumoff D.G."/>
            <person name="Miroshnikov K."/>
            <person name="Ivanova A."/>
            <person name="Philippov D.A."/>
            <person name="Hakobyan A."/>
            <person name="Rijpstra I.C."/>
            <person name="Sinninghe Damste J.S."/>
            <person name="Liesack W."/>
            <person name="Dedysh S.N."/>
        </authorList>
    </citation>
    <scope>NUCLEOTIDE SEQUENCE [LARGE SCALE GENOMIC DNA]</scope>
    <source>
        <strain evidence="4">PX52</strain>
    </source>
</reference>
<evidence type="ECO:0000256" key="1">
    <source>
        <dbReference type="SAM" id="Phobius"/>
    </source>
</evidence>
<feature type="signal peptide" evidence="2">
    <location>
        <begin position="1"/>
        <end position="25"/>
    </location>
</feature>
<keyword evidence="1" id="KW-0472">Membrane</keyword>
<evidence type="ECO:0000313" key="4">
    <source>
        <dbReference type="Proteomes" id="UP000324974"/>
    </source>
</evidence>
<keyword evidence="1" id="KW-0812">Transmembrane</keyword>
<organism evidence="3 4">
    <name type="scientific">Limnoglobus roseus</name>
    <dbReference type="NCBI Taxonomy" id="2598579"/>
    <lineage>
        <taxon>Bacteria</taxon>
        <taxon>Pseudomonadati</taxon>
        <taxon>Planctomycetota</taxon>
        <taxon>Planctomycetia</taxon>
        <taxon>Gemmatales</taxon>
        <taxon>Gemmataceae</taxon>
        <taxon>Limnoglobus</taxon>
    </lineage>
</organism>
<gene>
    <name evidence="3" type="ORF">PX52LOC_03041</name>
</gene>
<dbReference type="RefSeq" id="WP_149110866.1">
    <property type="nucleotide sequence ID" value="NZ_CP042425.1"/>
</dbReference>
<proteinExistence type="predicted"/>
<evidence type="ECO:0000256" key="2">
    <source>
        <dbReference type="SAM" id="SignalP"/>
    </source>
</evidence>
<sequence length="247" mass="28177">MKNPQPVLILLAVVGLLTTSSPATATKPAPYHSFVRPVGEKFVFVMRTDDGNLSHFIEEYAAPQREIHKKYKASGLYRVDDPVNPLWTVDWIDWPENLLVLKDGVHLVWFRSGYLGLVSGSPPHLDRHEWLQARVIEVYANGKSIWSRQVDEVVPYPALLPDGRWYQSISAYTEENTLEIRTRDSFTTVFDYRTGEIRSQTRPIESRLRNDLGLILTVAVSLVVTGLLLRRRVLKRRPTSMLAGTSH</sequence>
<feature type="transmembrane region" description="Helical" evidence="1">
    <location>
        <begin position="212"/>
        <end position="229"/>
    </location>
</feature>
<evidence type="ECO:0000313" key="3">
    <source>
        <dbReference type="EMBL" id="QEL16102.1"/>
    </source>
</evidence>
<dbReference type="AlphaFoldDB" id="A0A5C1AEF0"/>
<dbReference type="OrthoDB" id="288363at2"/>
<dbReference type="EMBL" id="CP042425">
    <property type="protein sequence ID" value="QEL16102.1"/>
    <property type="molecule type" value="Genomic_DNA"/>
</dbReference>
<feature type="chain" id="PRO_5022675167" evidence="2">
    <location>
        <begin position="26"/>
        <end position="247"/>
    </location>
</feature>
<dbReference type="Proteomes" id="UP000324974">
    <property type="component" value="Chromosome"/>
</dbReference>
<protein>
    <submittedName>
        <fullName evidence="3">Uncharacterized protein</fullName>
    </submittedName>
</protein>
<keyword evidence="1" id="KW-1133">Transmembrane helix</keyword>
<dbReference type="KEGG" id="lrs:PX52LOC_03041"/>